<dbReference type="RefSeq" id="XP_046064416.1">
    <property type="nucleotide sequence ID" value="XM_046208889.1"/>
</dbReference>
<dbReference type="SUPFAM" id="SSF46689">
    <property type="entry name" value="Homeodomain-like"/>
    <property type="match status" value="1"/>
</dbReference>
<keyword evidence="3" id="KW-0747">Spliceosome</keyword>
<gene>
    <name evidence="12" type="ORF">OGAPHI_000759</name>
</gene>
<dbReference type="InterPro" id="IPR017930">
    <property type="entry name" value="Myb_dom"/>
</dbReference>
<feature type="region of interest" description="Disordered" evidence="9">
    <location>
        <begin position="243"/>
        <end position="283"/>
    </location>
</feature>
<reference evidence="12" key="1">
    <citation type="journal article" date="2021" name="Open Biol.">
        <title>Shared evolutionary footprints suggest mitochondrial oxidative damage underlies multiple complex I losses in fungi.</title>
        <authorList>
            <person name="Schikora-Tamarit M.A."/>
            <person name="Marcet-Houben M."/>
            <person name="Nosek J."/>
            <person name="Gabaldon T."/>
        </authorList>
    </citation>
    <scope>NUCLEOTIDE SEQUENCE</scope>
    <source>
        <strain evidence="12">CBS6075</strain>
    </source>
</reference>
<feature type="domain" description="HTH myb-type" evidence="11">
    <location>
        <begin position="59"/>
        <end position="108"/>
    </location>
</feature>
<dbReference type="PANTHER" id="PTHR45885">
    <property type="entry name" value="CELL DIVISION CYCLE 5-LIKE PROTEIN"/>
    <property type="match status" value="1"/>
</dbReference>
<keyword evidence="2" id="KW-0507">mRNA processing</keyword>
<reference evidence="12" key="2">
    <citation type="submission" date="2021-01" db="EMBL/GenBank/DDBJ databases">
        <authorList>
            <person name="Schikora-Tamarit M.A."/>
        </authorList>
    </citation>
    <scope>NUCLEOTIDE SEQUENCE</scope>
    <source>
        <strain evidence="12">CBS6075</strain>
    </source>
</reference>
<evidence type="ECO:0000256" key="5">
    <source>
        <dbReference type="ARBA" id="ARBA00023125"/>
    </source>
</evidence>
<comment type="caution">
    <text evidence="12">The sequence shown here is derived from an EMBL/GenBank/DDBJ whole genome shotgun (WGS) entry which is preliminary data.</text>
</comment>
<dbReference type="Pfam" id="PF00249">
    <property type="entry name" value="Myb_DNA-binding"/>
    <property type="match status" value="2"/>
</dbReference>
<dbReference type="AlphaFoldDB" id="A0A9P8PF03"/>
<dbReference type="InterPro" id="IPR047242">
    <property type="entry name" value="CDC5L/Cef1"/>
</dbReference>
<keyword evidence="13" id="KW-1185">Reference proteome</keyword>
<feature type="domain" description="HTH myb-type" evidence="11">
    <location>
        <begin position="6"/>
        <end position="58"/>
    </location>
</feature>
<dbReference type="SMART" id="SM00717">
    <property type="entry name" value="SANT"/>
    <property type="match status" value="2"/>
</dbReference>
<dbReference type="FunFam" id="1.10.10.60:FF:000021">
    <property type="entry name" value="CDC5 cell division cycle 5-like"/>
    <property type="match status" value="1"/>
</dbReference>
<evidence type="ECO:0000256" key="1">
    <source>
        <dbReference type="ARBA" id="ARBA00010506"/>
    </source>
</evidence>
<dbReference type="Proteomes" id="UP000769157">
    <property type="component" value="Unassembled WGS sequence"/>
</dbReference>
<dbReference type="GO" id="GO:0003677">
    <property type="term" value="F:DNA binding"/>
    <property type="evidence" value="ECO:0007669"/>
    <property type="project" value="UniProtKB-KW"/>
</dbReference>
<dbReference type="Gene3D" id="1.10.10.60">
    <property type="entry name" value="Homeodomain-like"/>
    <property type="match status" value="2"/>
</dbReference>
<organism evidence="12 13">
    <name type="scientific">Ogataea philodendri</name>
    <dbReference type="NCBI Taxonomy" id="1378263"/>
    <lineage>
        <taxon>Eukaryota</taxon>
        <taxon>Fungi</taxon>
        <taxon>Dikarya</taxon>
        <taxon>Ascomycota</taxon>
        <taxon>Saccharomycotina</taxon>
        <taxon>Pichiomycetes</taxon>
        <taxon>Pichiales</taxon>
        <taxon>Pichiaceae</taxon>
        <taxon>Ogataea</taxon>
    </lineage>
</organism>
<dbReference type="OrthoDB" id="1410009at2759"/>
<evidence type="ECO:0000313" key="12">
    <source>
        <dbReference type="EMBL" id="KAH3671048.1"/>
    </source>
</evidence>
<feature type="domain" description="Myb-like" evidence="10">
    <location>
        <begin position="7"/>
        <end position="54"/>
    </location>
</feature>
<proteinExistence type="inferred from homology"/>
<keyword evidence="5" id="KW-0238">DNA-binding</keyword>
<keyword evidence="6" id="KW-0508">mRNA splicing</keyword>
<accession>A0A9P8PF03</accession>
<evidence type="ECO:0000259" key="10">
    <source>
        <dbReference type="PROSITE" id="PS50090"/>
    </source>
</evidence>
<evidence type="ECO:0000259" key="11">
    <source>
        <dbReference type="PROSITE" id="PS51294"/>
    </source>
</evidence>
<keyword evidence="4" id="KW-0677">Repeat</keyword>
<comment type="similarity">
    <text evidence="1">Belongs to the CEF1 family.</text>
</comment>
<evidence type="ECO:0000256" key="3">
    <source>
        <dbReference type="ARBA" id="ARBA00022728"/>
    </source>
</evidence>
<evidence type="ECO:0000256" key="2">
    <source>
        <dbReference type="ARBA" id="ARBA00022664"/>
    </source>
</evidence>
<evidence type="ECO:0000256" key="4">
    <source>
        <dbReference type="ARBA" id="ARBA00022737"/>
    </source>
</evidence>
<dbReference type="EMBL" id="JAEUBE010000084">
    <property type="protein sequence ID" value="KAH3671048.1"/>
    <property type="molecule type" value="Genomic_DNA"/>
</dbReference>
<evidence type="ECO:0000256" key="6">
    <source>
        <dbReference type="ARBA" id="ARBA00023187"/>
    </source>
</evidence>
<protein>
    <recommendedName>
        <fullName evidence="8">Pre-mRNA-splicing factor CEF1</fullName>
    </recommendedName>
</protein>
<dbReference type="PROSITE" id="PS51294">
    <property type="entry name" value="HTH_MYB"/>
    <property type="match status" value="2"/>
</dbReference>
<feature type="domain" description="Myb-like" evidence="10">
    <location>
        <begin position="55"/>
        <end position="104"/>
    </location>
</feature>
<dbReference type="PANTHER" id="PTHR45885:SF1">
    <property type="entry name" value="CELL DIVISION CYCLE 5-LIKE PROTEIN"/>
    <property type="match status" value="1"/>
</dbReference>
<name>A0A9P8PF03_9ASCO</name>
<dbReference type="InterPro" id="IPR001005">
    <property type="entry name" value="SANT/Myb"/>
</dbReference>
<dbReference type="CDD" id="cd00167">
    <property type="entry name" value="SANT"/>
    <property type="match status" value="1"/>
</dbReference>
<dbReference type="InterPro" id="IPR009057">
    <property type="entry name" value="Homeodomain-like_sf"/>
</dbReference>
<evidence type="ECO:0000313" key="13">
    <source>
        <dbReference type="Proteomes" id="UP000769157"/>
    </source>
</evidence>
<dbReference type="GeneID" id="70232727"/>
<evidence type="ECO:0000256" key="7">
    <source>
        <dbReference type="ARBA" id="ARBA00023242"/>
    </source>
</evidence>
<dbReference type="GO" id="GO:0000974">
    <property type="term" value="C:Prp19 complex"/>
    <property type="evidence" value="ECO:0007669"/>
    <property type="project" value="InterPro"/>
</dbReference>
<evidence type="ECO:0000256" key="9">
    <source>
        <dbReference type="SAM" id="MobiDB-lite"/>
    </source>
</evidence>
<sequence>MAPIYVKGGVWTNVEDAILKAAISKYGLNQWARVSSLLEKKTAKQCKMRWQEWLDPRIRKIEWTVEEDRKLLELARLRPNQWNSVSMLMNRTANQCIERYQQLLDDNLDDSDLKLTGNMKEAAQGVNSLNLNPESKPARPDLEEMDDDEREMWSEARARLANTKGKKAKRKARERMVAESRRVALIQKRRELKQAGINSRFRTKKKFATQMDYNSDVAFARVPEEGRFDTHDEDVQNHQARLEFDSKAERNQLPNQEFEKQERKRRRQEQEQATTFEGAAQTYDDELEFKKRRMQLSAPDGADDLADVDLDGEIKSAAKDLHRSTHERSVLFTKGAENESEDDEDSLPRVSLRSKLANLPAPLNDFEIDESEAEEGVADLHEGPRIDASVRPRVAVLGGREQVACRGLPVPDKAGEIVGLATGRSGVAKLVLEELARVISGDVGEIDNEDSVQAAIEAELEHMDYNVYKQAVETPAAIDVDEQISQIGAELDQISKKTHGLEKKFAVFTNGYVRNQAGLLGAIGTKAAELTDLDREVYVYNEIQVLENQAINTRSQVLQENLGRLTEAVDNAEKRLL</sequence>
<dbReference type="GO" id="GO:0005681">
    <property type="term" value="C:spliceosomal complex"/>
    <property type="evidence" value="ECO:0007669"/>
    <property type="project" value="UniProtKB-KW"/>
</dbReference>
<evidence type="ECO:0000256" key="8">
    <source>
        <dbReference type="ARBA" id="ARBA00034837"/>
    </source>
</evidence>
<dbReference type="GO" id="GO:0000398">
    <property type="term" value="P:mRNA splicing, via spliceosome"/>
    <property type="evidence" value="ECO:0007669"/>
    <property type="project" value="InterPro"/>
</dbReference>
<keyword evidence="7" id="KW-0539">Nucleus</keyword>
<dbReference type="PROSITE" id="PS50090">
    <property type="entry name" value="MYB_LIKE"/>
    <property type="match status" value="2"/>
</dbReference>